<dbReference type="RefSeq" id="WP_137731703.1">
    <property type="nucleotide sequence ID" value="NZ_BJCL01000002.1"/>
</dbReference>
<dbReference type="AlphaFoldDB" id="A0A480AK23"/>
<sequence length="369" mass="39258">MVRKHAHPSCYHLRKDISMTRLTTERAGQLALPCLLAAALAGCAGIESAPVGGQDVVEGVAYHLPMRFFQLKVTVADQKVTALDWSTSEAFADPARAFVLRYNAHLIGKTTVKVEVNSKGLLSTANTATTDSIAALGTVQPNKVQEKPSILPSKTEADAPVDRCPANGDYVFVFDKPEQTKILCGQWIDVRIARAPAGAADNLPAAGASSPAGAPATLARTPGIYYRINRAFLATAQAPVSGSKASVGQSKLLLAPNDSPTVLLPFGRTVFAANDGDITLVDGVLQAYEQANDGELAAMLKFPASMLGAYFSAVGNVFNAFTERDTRALSVRQADLKNDILRFKLDRCLDALKKNDTAALQSLQCDALR</sequence>
<dbReference type="EMBL" id="BJCL01000002">
    <property type="protein sequence ID" value="GCL61944.1"/>
    <property type="molecule type" value="Genomic_DNA"/>
</dbReference>
<name>A0A480AK23_9BURK</name>
<gene>
    <name evidence="1" type="ORF">AQPW35_10250</name>
</gene>
<comment type="caution">
    <text evidence="1">The sequence shown here is derived from an EMBL/GenBank/DDBJ whole genome shotgun (WGS) entry which is preliminary data.</text>
</comment>
<dbReference type="OrthoDB" id="6895376at2"/>
<protein>
    <submittedName>
        <fullName evidence="1">Uncharacterized protein</fullName>
    </submittedName>
</protein>
<organism evidence="1 2">
    <name type="scientific">Pseudaquabacterium pictum</name>
    <dbReference type="NCBI Taxonomy" id="2315236"/>
    <lineage>
        <taxon>Bacteria</taxon>
        <taxon>Pseudomonadati</taxon>
        <taxon>Pseudomonadota</taxon>
        <taxon>Betaproteobacteria</taxon>
        <taxon>Burkholderiales</taxon>
        <taxon>Sphaerotilaceae</taxon>
        <taxon>Pseudaquabacterium</taxon>
    </lineage>
</organism>
<evidence type="ECO:0000313" key="2">
    <source>
        <dbReference type="Proteomes" id="UP000301751"/>
    </source>
</evidence>
<proteinExistence type="predicted"/>
<keyword evidence="2" id="KW-1185">Reference proteome</keyword>
<dbReference type="Proteomes" id="UP000301751">
    <property type="component" value="Unassembled WGS sequence"/>
</dbReference>
<evidence type="ECO:0000313" key="1">
    <source>
        <dbReference type="EMBL" id="GCL61944.1"/>
    </source>
</evidence>
<accession>A0A480AK23</accession>
<reference evidence="2" key="1">
    <citation type="submission" date="2019-03" db="EMBL/GenBank/DDBJ databases">
        <title>Aquabacterium pictum sp.nov., the first bacteriochlorophyll a-containing freshwater bacterium in the genus Aquabacterium of the class Betaproteobacteria.</title>
        <authorList>
            <person name="Hirose S."/>
            <person name="Tank M."/>
            <person name="Hara E."/>
            <person name="Tamaki H."/>
            <person name="Takaichi S."/>
            <person name="Haruta S."/>
            <person name="Hanada S."/>
        </authorList>
    </citation>
    <scope>NUCLEOTIDE SEQUENCE [LARGE SCALE GENOMIC DNA]</scope>
    <source>
        <strain evidence="2">W35</strain>
    </source>
</reference>